<sequence>MDAEADASKLTWRSPDGALILLMRENATGWFTIGV</sequence>
<dbReference type="Proteomes" id="UP000494115">
    <property type="component" value="Unassembled WGS sequence"/>
</dbReference>
<dbReference type="AlphaFoldDB" id="A0A6S7B4A7"/>
<organism evidence="1 2">
    <name type="scientific">Pararobbsia alpina</name>
    <dbReference type="NCBI Taxonomy" id="621374"/>
    <lineage>
        <taxon>Bacteria</taxon>
        <taxon>Pseudomonadati</taxon>
        <taxon>Pseudomonadota</taxon>
        <taxon>Betaproteobacteria</taxon>
        <taxon>Burkholderiales</taxon>
        <taxon>Burkholderiaceae</taxon>
        <taxon>Pararobbsia</taxon>
    </lineage>
</organism>
<dbReference type="EMBL" id="CADIKM010000009">
    <property type="protein sequence ID" value="CAB3787397.1"/>
    <property type="molecule type" value="Genomic_DNA"/>
</dbReference>
<name>A0A6S7B4A7_9BURK</name>
<protein>
    <submittedName>
        <fullName evidence="1">Uncharacterized protein</fullName>
    </submittedName>
</protein>
<keyword evidence="2" id="KW-1185">Reference proteome</keyword>
<gene>
    <name evidence="1" type="ORF">LMG28138_02413</name>
</gene>
<reference evidence="1 2" key="1">
    <citation type="submission" date="2020-04" db="EMBL/GenBank/DDBJ databases">
        <authorList>
            <person name="De Canck E."/>
        </authorList>
    </citation>
    <scope>NUCLEOTIDE SEQUENCE [LARGE SCALE GENOMIC DNA]</scope>
    <source>
        <strain evidence="1 2">LMG 28138</strain>
    </source>
</reference>
<evidence type="ECO:0000313" key="2">
    <source>
        <dbReference type="Proteomes" id="UP000494115"/>
    </source>
</evidence>
<evidence type="ECO:0000313" key="1">
    <source>
        <dbReference type="EMBL" id="CAB3787397.1"/>
    </source>
</evidence>
<proteinExistence type="predicted"/>
<accession>A0A6S7B4A7</accession>